<accession>A0A0S2I3K3</accession>
<dbReference type="STRING" id="1307839.L21SP5_03298"/>
<dbReference type="KEGG" id="blq:L21SP5_03298"/>
<organism evidence="3 4">
    <name type="scientific">Salinivirga cyanobacteriivorans</name>
    <dbReference type="NCBI Taxonomy" id="1307839"/>
    <lineage>
        <taxon>Bacteria</taxon>
        <taxon>Pseudomonadati</taxon>
        <taxon>Bacteroidota</taxon>
        <taxon>Bacteroidia</taxon>
        <taxon>Bacteroidales</taxon>
        <taxon>Salinivirgaceae</taxon>
        <taxon>Salinivirga</taxon>
    </lineage>
</organism>
<dbReference type="RefSeq" id="WP_057954254.1">
    <property type="nucleotide sequence ID" value="NZ_CP013118.1"/>
</dbReference>
<evidence type="ECO:0000313" key="4">
    <source>
        <dbReference type="Proteomes" id="UP000064893"/>
    </source>
</evidence>
<proteinExistence type="predicted"/>
<feature type="transmembrane region" description="Helical" evidence="2">
    <location>
        <begin position="27"/>
        <end position="46"/>
    </location>
</feature>
<sequence>MTHEKIQSLLIVLHHFMLKIPSKYRKYIRPFLGIFILLLGLVFMFVPFIPLGYIFLAAALIILSYELPPVRRLLNRLKRNGNGDEIEKIEAEVDEVEDEISKKIVENESTRYQKKGPEQ</sequence>
<dbReference type="Proteomes" id="UP000064893">
    <property type="component" value="Chromosome"/>
</dbReference>
<evidence type="ECO:0000256" key="2">
    <source>
        <dbReference type="SAM" id="Phobius"/>
    </source>
</evidence>
<keyword evidence="2" id="KW-0812">Transmembrane</keyword>
<protein>
    <recommendedName>
        <fullName evidence="5">Transmembrane protein (PGPGW)</fullName>
    </recommendedName>
</protein>
<keyword evidence="2" id="KW-0472">Membrane</keyword>
<name>A0A0S2I3K3_9BACT</name>
<dbReference type="AlphaFoldDB" id="A0A0S2I3K3"/>
<evidence type="ECO:0000313" key="3">
    <source>
        <dbReference type="EMBL" id="ALO16911.1"/>
    </source>
</evidence>
<feature type="transmembrane region" description="Helical" evidence="2">
    <location>
        <begin position="52"/>
        <end position="70"/>
    </location>
</feature>
<feature type="coiled-coil region" evidence="1">
    <location>
        <begin position="79"/>
        <end position="106"/>
    </location>
</feature>
<keyword evidence="4" id="KW-1185">Reference proteome</keyword>
<reference evidence="3 4" key="1">
    <citation type="submission" date="2015-11" db="EMBL/GenBank/DDBJ databases">
        <title>Description and complete genome sequence of a novel strain predominating in hypersaline microbial mats and representing a new family of the Bacteriodetes phylum.</title>
        <authorList>
            <person name="Spring S."/>
            <person name="Bunk B."/>
            <person name="Sproer C."/>
            <person name="Klenk H.-P."/>
        </authorList>
    </citation>
    <scope>NUCLEOTIDE SEQUENCE [LARGE SCALE GENOMIC DNA]</scope>
    <source>
        <strain evidence="3 4">L21-Spi-D4</strain>
    </source>
</reference>
<keyword evidence="1" id="KW-0175">Coiled coil</keyword>
<dbReference type="EMBL" id="CP013118">
    <property type="protein sequence ID" value="ALO16911.1"/>
    <property type="molecule type" value="Genomic_DNA"/>
</dbReference>
<evidence type="ECO:0000256" key="1">
    <source>
        <dbReference type="SAM" id="Coils"/>
    </source>
</evidence>
<keyword evidence="2" id="KW-1133">Transmembrane helix</keyword>
<evidence type="ECO:0008006" key="5">
    <source>
        <dbReference type="Google" id="ProtNLM"/>
    </source>
</evidence>
<gene>
    <name evidence="3" type="ORF">L21SP5_03298</name>
</gene>